<dbReference type="AlphaFoldDB" id="A0A4Q2UW58"/>
<proteinExistence type="predicted"/>
<comment type="caution">
    <text evidence="1">The sequence shown here is derived from an EMBL/GenBank/DDBJ whole genome shotgun (WGS) entry which is preliminary data.</text>
</comment>
<protein>
    <submittedName>
        <fullName evidence="1">Uncharacterized protein</fullName>
    </submittedName>
</protein>
<gene>
    <name evidence="1" type="ORF">BFJ63_vAg18480</name>
</gene>
<evidence type="ECO:0000313" key="1">
    <source>
        <dbReference type="EMBL" id="RYC78645.1"/>
    </source>
</evidence>
<accession>A0A4Q2UW58</accession>
<evidence type="ECO:0000313" key="2">
    <source>
        <dbReference type="Proteomes" id="UP000290540"/>
    </source>
</evidence>
<sequence length="70" mass="7631">MFATPNFALFGDCLALLGVDHIAGKKFAQDGIALRSPVKERLSEVGFSGRVHRLDSRKENVGSLGLDHYT</sequence>
<dbReference type="Proteomes" id="UP000290540">
    <property type="component" value="Unassembled WGS sequence"/>
</dbReference>
<name>A0A4Q2UW58_FUSOX</name>
<reference evidence="1 2" key="1">
    <citation type="submission" date="2016-12" db="EMBL/GenBank/DDBJ databases">
        <title>Draft genome sequence of Fusarium oxysporum causing rot on Narcissus.</title>
        <authorList>
            <person name="Armitage A.D."/>
            <person name="Taylor A."/>
            <person name="Clarkson J.P."/>
            <person name="Harrison R.J."/>
            <person name="Jackson A.C."/>
        </authorList>
    </citation>
    <scope>NUCLEOTIDE SEQUENCE [LARGE SCALE GENOMIC DNA]</scope>
    <source>
        <strain evidence="1 2">N139</strain>
    </source>
</reference>
<organism evidence="1 2">
    <name type="scientific">Fusarium oxysporum f. sp. narcissi</name>
    <dbReference type="NCBI Taxonomy" id="451672"/>
    <lineage>
        <taxon>Eukaryota</taxon>
        <taxon>Fungi</taxon>
        <taxon>Dikarya</taxon>
        <taxon>Ascomycota</taxon>
        <taxon>Pezizomycotina</taxon>
        <taxon>Sordariomycetes</taxon>
        <taxon>Hypocreomycetidae</taxon>
        <taxon>Hypocreales</taxon>
        <taxon>Nectriaceae</taxon>
        <taxon>Fusarium</taxon>
        <taxon>Fusarium oxysporum species complex</taxon>
    </lineage>
</organism>
<dbReference type="EMBL" id="MQTW01001011">
    <property type="protein sequence ID" value="RYC78645.1"/>
    <property type="molecule type" value="Genomic_DNA"/>
</dbReference>